<dbReference type="EMBL" id="FN653050">
    <property type="protein sequence ID" value="CBY10038.1"/>
    <property type="molecule type" value="Genomic_DNA"/>
</dbReference>
<dbReference type="AlphaFoldDB" id="E4XH90"/>
<gene>
    <name evidence="2" type="ORF">GSOID_T00010861001</name>
</gene>
<evidence type="ECO:0000313" key="2">
    <source>
        <dbReference type="EMBL" id="CBY10038.1"/>
    </source>
</evidence>
<proteinExistence type="predicted"/>
<evidence type="ECO:0000256" key="1">
    <source>
        <dbReference type="SAM" id="MobiDB-lite"/>
    </source>
</evidence>
<organism evidence="2">
    <name type="scientific">Oikopleura dioica</name>
    <name type="common">Tunicate</name>
    <dbReference type="NCBI Taxonomy" id="34765"/>
    <lineage>
        <taxon>Eukaryota</taxon>
        <taxon>Metazoa</taxon>
        <taxon>Chordata</taxon>
        <taxon>Tunicata</taxon>
        <taxon>Appendicularia</taxon>
        <taxon>Copelata</taxon>
        <taxon>Oikopleuridae</taxon>
        <taxon>Oikopleura</taxon>
    </lineage>
</organism>
<feature type="region of interest" description="Disordered" evidence="1">
    <location>
        <begin position="39"/>
        <end position="59"/>
    </location>
</feature>
<protein>
    <submittedName>
        <fullName evidence="2">Uncharacterized protein</fullName>
    </submittedName>
</protein>
<sequence>MSRLSKLLMEDWSERTALQNVTNIAAVGNRKIRISREGQVKGMRRKRIEKTETRKKVKERNDAAMQELKNRINIMRSLQTNFAACVENGKRGFDPKKRNVYCFTSKRNRKPNHKQLAELISWLSKSLGFI</sequence>
<accession>E4XH90</accession>
<name>E4XH90_OIKDI</name>
<dbReference type="Proteomes" id="UP000001307">
    <property type="component" value="Unassembled WGS sequence"/>
</dbReference>
<feature type="compositionally biased region" description="Basic and acidic residues" evidence="1">
    <location>
        <begin position="49"/>
        <end position="59"/>
    </location>
</feature>
<dbReference type="InParanoid" id="E4XH90"/>
<keyword evidence="3" id="KW-1185">Reference proteome</keyword>
<evidence type="ECO:0000313" key="3">
    <source>
        <dbReference type="Proteomes" id="UP000001307"/>
    </source>
</evidence>
<reference evidence="2" key="1">
    <citation type="journal article" date="2010" name="Science">
        <title>Plasticity of animal genome architecture unmasked by rapid evolution of a pelagic tunicate.</title>
        <authorList>
            <person name="Denoeud F."/>
            <person name="Henriet S."/>
            <person name="Mungpakdee S."/>
            <person name="Aury J.M."/>
            <person name="Da Silva C."/>
            <person name="Brinkmann H."/>
            <person name="Mikhaleva J."/>
            <person name="Olsen L.C."/>
            <person name="Jubin C."/>
            <person name="Canestro C."/>
            <person name="Bouquet J.M."/>
            <person name="Danks G."/>
            <person name="Poulain J."/>
            <person name="Campsteijn C."/>
            <person name="Adamski M."/>
            <person name="Cross I."/>
            <person name="Yadetie F."/>
            <person name="Muffato M."/>
            <person name="Louis A."/>
            <person name="Butcher S."/>
            <person name="Tsagkogeorga G."/>
            <person name="Konrad A."/>
            <person name="Singh S."/>
            <person name="Jensen M.F."/>
            <person name="Cong E.H."/>
            <person name="Eikeseth-Otteraa H."/>
            <person name="Noel B."/>
            <person name="Anthouard V."/>
            <person name="Porcel B.M."/>
            <person name="Kachouri-Lafond R."/>
            <person name="Nishino A."/>
            <person name="Ugolini M."/>
            <person name="Chourrout P."/>
            <person name="Nishida H."/>
            <person name="Aasland R."/>
            <person name="Huzurbazar S."/>
            <person name="Westhof E."/>
            <person name="Delsuc F."/>
            <person name="Lehrach H."/>
            <person name="Reinhardt R."/>
            <person name="Weissenbach J."/>
            <person name="Roy S.W."/>
            <person name="Artiguenave F."/>
            <person name="Postlethwait J.H."/>
            <person name="Manak J.R."/>
            <person name="Thompson E.M."/>
            <person name="Jaillon O."/>
            <person name="Du Pasquier L."/>
            <person name="Boudinot P."/>
            <person name="Liberles D.A."/>
            <person name="Volff J.N."/>
            <person name="Philippe H."/>
            <person name="Lenhard B."/>
            <person name="Roest Crollius H."/>
            <person name="Wincker P."/>
            <person name="Chourrout D."/>
        </authorList>
    </citation>
    <scope>NUCLEOTIDE SEQUENCE [LARGE SCALE GENOMIC DNA]</scope>
</reference>